<accession>A0A514Z9A7</accession>
<evidence type="ECO:0000256" key="1">
    <source>
        <dbReference type="ARBA" id="ARBA00023157"/>
    </source>
</evidence>
<dbReference type="SUPFAM" id="SSF52833">
    <property type="entry name" value="Thioredoxin-like"/>
    <property type="match status" value="1"/>
</dbReference>
<dbReference type="PANTHER" id="PTHR30041">
    <property type="entry name" value="ARSENATE REDUCTASE"/>
    <property type="match status" value="1"/>
</dbReference>
<gene>
    <name evidence="4" type="ORF">FLP15_08420</name>
</gene>
<dbReference type="InterPro" id="IPR006504">
    <property type="entry name" value="Tscrpt_reg_Spx/MgsR"/>
</dbReference>
<dbReference type="RefSeq" id="WP_142766746.1">
    <property type="nucleotide sequence ID" value="NZ_CP041356.1"/>
</dbReference>
<dbReference type="OrthoDB" id="9795531at2"/>
<evidence type="ECO:0000313" key="5">
    <source>
        <dbReference type="Proteomes" id="UP000315128"/>
    </source>
</evidence>
<dbReference type="Pfam" id="PF03960">
    <property type="entry name" value="ArsC"/>
    <property type="match status" value="1"/>
</dbReference>
<dbReference type="NCBIfam" id="NF002459">
    <property type="entry name" value="PRK01655.1"/>
    <property type="match status" value="1"/>
</dbReference>
<organism evidence="4 5">
    <name type="scientific">Lactococcus protaetiae</name>
    <dbReference type="NCBI Taxonomy" id="2592653"/>
    <lineage>
        <taxon>Bacteria</taxon>
        <taxon>Bacillati</taxon>
        <taxon>Bacillota</taxon>
        <taxon>Bacilli</taxon>
        <taxon>Lactobacillales</taxon>
        <taxon>Streptococcaceae</taxon>
        <taxon>Lactococcus</taxon>
    </lineage>
</organism>
<keyword evidence="5" id="KW-1185">Reference proteome</keyword>
<evidence type="ECO:0000256" key="2">
    <source>
        <dbReference type="ARBA" id="ARBA00023284"/>
    </source>
</evidence>
<sequence length="130" mass="15083">MIKLYLSSSCTSCRKARKWLQTHGIAFREIKLSPNLLSKEDLIGMLSLSENGFEDIISSRSKKYLEVVYDFGNLHLDEAIALIQREPRFLKRPLILDERQLLIGYNKEKIRSFIPTEARRVALKSRMVLA</sequence>
<proteinExistence type="inferred from homology"/>
<dbReference type="Gene3D" id="3.40.30.10">
    <property type="entry name" value="Glutaredoxin"/>
    <property type="match status" value="1"/>
</dbReference>
<protein>
    <submittedName>
        <fullName evidence="4">Spx/MgsR family RNA polymerase-binding regulatory protein</fullName>
    </submittedName>
</protein>
<dbReference type="AlphaFoldDB" id="A0A514Z9A7"/>
<reference evidence="4 5" key="1">
    <citation type="submission" date="2019-07" db="EMBL/GenBank/DDBJ databases">
        <title>Genome sequencing of KACC 19320.</title>
        <authorList>
            <person name="Heo J."/>
            <person name="Kim S.-J."/>
            <person name="Kim J.-S."/>
            <person name="Hong S.-B."/>
            <person name="Kwon S.-W."/>
        </authorList>
    </citation>
    <scope>NUCLEOTIDE SEQUENCE [LARGE SCALE GENOMIC DNA]</scope>
    <source>
        <strain evidence="4 5">KACC 19320</strain>
    </source>
</reference>
<dbReference type="InterPro" id="IPR036249">
    <property type="entry name" value="Thioredoxin-like_sf"/>
</dbReference>
<dbReference type="CDD" id="cd03032">
    <property type="entry name" value="ArsC_Spx"/>
    <property type="match status" value="1"/>
</dbReference>
<evidence type="ECO:0000313" key="4">
    <source>
        <dbReference type="EMBL" id="QDK71172.1"/>
    </source>
</evidence>
<dbReference type="NCBIfam" id="TIGR01617">
    <property type="entry name" value="arsC_related"/>
    <property type="match status" value="1"/>
</dbReference>
<dbReference type="PANTHER" id="PTHR30041:SF7">
    <property type="entry name" value="GLOBAL TRANSCRIPTIONAL REGULATOR SPX"/>
    <property type="match status" value="1"/>
</dbReference>
<keyword evidence="2" id="KW-0676">Redox-active center</keyword>
<keyword evidence="1" id="KW-1015">Disulfide bond</keyword>
<dbReference type="EMBL" id="CP041356">
    <property type="protein sequence ID" value="QDK71172.1"/>
    <property type="molecule type" value="Genomic_DNA"/>
</dbReference>
<dbReference type="PROSITE" id="PS51353">
    <property type="entry name" value="ARSC"/>
    <property type="match status" value="1"/>
</dbReference>
<comment type="similarity">
    <text evidence="3">Belongs to the ArsC family.</text>
</comment>
<dbReference type="InterPro" id="IPR006660">
    <property type="entry name" value="Arsenate_reductase-like"/>
</dbReference>
<evidence type="ECO:0000256" key="3">
    <source>
        <dbReference type="PROSITE-ProRule" id="PRU01282"/>
    </source>
</evidence>
<dbReference type="Proteomes" id="UP000315128">
    <property type="component" value="Chromosome"/>
</dbReference>
<dbReference type="KEGG" id="lack:FLP15_08420"/>
<name>A0A514Z9A7_9LACT</name>